<reference evidence="1 2" key="1">
    <citation type="submission" date="2018-10" db="EMBL/GenBank/DDBJ databases">
        <title>Genomic Encyclopedia of Archaeal and Bacterial Type Strains, Phase II (KMG-II): from individual species to whole genera.</title>
        <authorList>
            <person name="Goeker M."/>
        </authorList>
    </citation>
    <scope>NUCLEOTIDE SEQUENCE [LARGE SCALE GENOMIC DNA]</scope>
    <source>
        <strain evidence="1 2">DSM 25230</strain>
    </source>
</reference>
<evidence type="ECO:0008006" key="3">
    <source>
        <dbReference type="Google" id="ProtNLM"/>
    </source>
</evidence>
<dbReference type="OrthoDB" id="732094at2"/>
<evidence type="ECO:0000313" key="1">
    <source>
        <dbReference type="EMBL" id="RKR14607.1"/>
    </source>
</evidence>
<sequence length="488" mass="57555">MNKIILIINSLSIENRQHFVLWLKNKNRRGDVKNIILFNYLLKGETNALDVKLYGKPNKNAFHALCKRLQDSLLDFIATKSFEGETSEEIEVIKLLVVSRLFLEQKEYKLGYNTLAKAEKLASFIDHYSLLNEIYHTKIQYAHCNSSLNLEEVFKASIFNMEAFQKDFKLNMAYAEIKEKMLITDSLPVLDGIVEKAFTKFNVSINASLSYKSLYQLMNLTSITAKLQRNYYRVTPFIEKAYAVVSTKETLAHKHLYYHIGILQVMAMVHFRNKNFKSSMFFVEKMEAQMKRNNKVYYRRFLGDLNTLKGLNYNYTGKHDKALEILEKDSSGALDIQLIKMMCLFQQKRYKAAYQIIKRLNHSDVWYEKKAGWLWVLKKSMLEILLVIELDELDLVLLRVKSFKIKFKERLIAIKEERVLTFIQLALAYYESPKNVNTSSFKEKVERSFDWKDNREEDIYVMSFYAWLKAKMENRELYTTTLELVSLQ</sequence>
<gene>
    <name evidence="1" type="ORF">CLV91_0685</name>
</gene>
<protein>
    <recommendedName>
        <fullName evidence="3">Tetratricopeptide repeat protein</fullName>
    </recommendedName>
</protein>
<name>A0A495EFE3_9FLAO</name>
<accession>A0A495EFE3</accession>
<dbReference type="Proteomes" id="UP000269412">
    <property type="component" value="Unassembled WGS sequence"/>
</dbReference>
<proteinExistence type="predicted"/>
<dbReference type="AlphaFoldDB" id="A0A495EFE3"/>
<keyword evidence="2" id="KW-1185">Reference proteome</keyword>
<dbReference type="RefSeq" id="WP_121063973.1">
    <property type="nucleotide sequence ID" value="NZ_RBIQ01000007.1"/>
</dbReference>
<evidence type="ECO:0000313" key="2">
    <source>
        <dbReference type="Proteomes" id="UP000269412"/>
    </source>
</evidence>
<comment type="caution">
    <text evidence="1">The sequence shown here is derived from an EMBL/GenBank/DDBJ whole genome shotgun (WGS) entry which is preliminary data.</text>
</comment>
<organism evidence="1 2">
    <name type="scientific">Maribacter vaceletii</name>
    <dbReference type="NCBI Taxonomy" id="1206816"/>
    <lineage>
        <taxon>Bacteria</taxon>
        <taxon>Pseudomonadati</taxon>
        <taxon>Bacteroidota</taxon>
        <taxon>Flavobacteriia</taxon>
        <taxon>Flavobacteriales</taxon>
        <taxon>Flavobacteriaceae</taxon>
        <taxon>Maribacter</taxon>
    </lineage>
</organism>
<dbReference type="EMBL" id="RBIQ01000007">
    <property type="protein sequence ID" value="RKR14607.1"/>
    <property type="molecule type" value="Genomic_DNA"/>
</dbReference>